<evidence type="ECO:0000259" key="9">
    <source>
        <dbReference type="Pfam" id="PF02223"/>
    </source>
</evidence>
<dbReference type="PANTHER" id="PTHR10344">
    <property type="entry name" value="THYMIDYLATE KINASE"/>
    <property type="match status" value="1"/>
</dbReference>
<dbReference type="PANTHER" id="PTHR10344:SF1">
    <property type="entry name" value="THYMIDYLATE KINASE"/>
    <property type="match status" value="1"/>
</dbReference>
<dbReference type="NCBIfam" id="TIGR00041">
    <property type="entry name" value="DTMP_kinase"/>
    <property type="match status" value="1"/>
</dbReference>
<dbReference type="HAMAP" id="MF_00165">
    <property type="entry name" value="Thymidylate_kinase"/>
    <property type="match status" value="1"/>
</dbReference>
<proteinExistence type="inferred from homology"/>
<feature type="region of interest" description="Disordered" evidence="8">
    <location>
        <begin position="1"/>
        <end position="59"/>
    </location>
</feature>
<accession>A0ABR4QTA3</accession>
<comment type="caution">
    <text evidence="10">The sequence shown here is derived from an EMBL/GenBank/DDBJ whole genome shotgun (WGS) entry which is preliminary data.</text>
</comment>
<evidence type="ECO:0000313" key="10">
    <source>
        <dbReference type="EMBL" id="KAL5112934.1"/>
    </source>
</evidence>
<comment type="similarity">
    <text evidence="1">Belongs to the thymidylate kinase family.</text>
</comment>
<keyword evidence="11" id="KW-1185">Reference proteome</keyword>
<evidence type="ECO:0000256" key="6">
    <source>
        <dbReference type="ARBA" id="ARBA00022777"/>
    </source>
</evidence>
<protein>
    <recommendedName>
        <fullName evidence="2">dTMP kinase</fullName>
        <ecNumber evidence="2">2.7.4.9</ecNumber>
    </recommendedName>
</protein>
<dbReference type="CDD" id="cd01672">
    <property type="entry name" value="TMPK"/>
    <property type="match status" value="1"/>
</dbReference>
<keyword evidence="4" id="KW-0545">Nucleotide biosynthesis</keyword>
<dbReference type="EC" id="2.7.4.9" evidence="2"/>
<evidence type="ECO:0000256" key="5">
    <source>
        <dbReference type="ARBA" id="ARBA00022741"/>
    </source>
</evidence>
<dbReference type="Proteomes" id="UP001651158">
    <property type="component" value="Unassembled WGS sequence"/>
</dbReference>
<feature type="compositionally biased region" description="Polar residues" evidence="8">
    <location>
        <begin position="39"/>
        <end position="59"/>
    </location>
</feature>
<dbReference type="Gene3D" id="3.40.50.300">
    <property type="entry name" value="P-loop containing nucleotide triphosphate hydrolases"/>
    <property type="match status" value="1"/>
</dbReference>
<organism evidence="10 11">
    <name type="scientific">Taenia crassiceps</name>
    <dbReference type="NCBI Taxonomy" id="6207"/>
    <lineage>
        <taxon>Eukaryota</taxon>
        <taxon>Metazoa</taxon>
        <taxon>Spiralia</taxon>
        <taxon>Lophotrochozoa</taxon>
        <taxon>Platyhelminthes</taxon>
        <taxon>Cestoda</taxon>
        <taxon>Eucestoda</taxon>
        <taxon>Cyclophyllidea</taxon>
        <taxon>Taeniidae</taxon>
        <taxon>Taenia</taxon>
    </lineage>
</organism>
<evidence type="ECO:0000256" key="3">
    <source>
        <dbReference type="ARBA" id="ARBA00022679"/>
    </source>
</evidence>
<gene>
    <name evidence="10" type="ORF">TcWFU_009450</name>
</gene>
<dbReference type="InterPro" id="IPR018094">
    <property type="entry name" value="Thymidylate_kinase"/>
</dbReference>
<reference evidence="10 11" key="1">
    <citation type="journal article" date="2022" name="Front. Cell. Infect. Microbiol.">
        <title>The Genomes of Two Strains of Taenia crassiceps the Animal Model for the Study of Human Cysticercosis.</title>
        <authorList>
            <person name="Bobes R.J."/>
            <person name="Estrada K."/>
            <person name="Rios-Valencia D.G."/>
            <person name="Calderon-Gallegos A."/>
            <person name="de la Torre P."/>
            <person name="Carrero J.C."/>
            <person name="Sanchez-Flores A."/>
            <person name="Laclette J.P."/>
        </authorList>
    </citation>
    <scope>NUCLEOTIDE SEQUENCE [LARGE SCALE GENOMIC DNA]</scope>
    <source>
        <strain evidence="10">WFUcys</strain>
    </source>
</reference>
<dbReference type="InterPro" id="IPR027417">
    <property type="entry name" value="P-loop_NTPase"/>
</dbReference>
<keyword evidence="3" id="KW-0808">Transferase</keyword>
<dbReference type="Pfam" id="PF02223">
    <property type="entry name" value="Thymidylate_kin"/>
    <property type="match status" value="1"/>
</dbReference>
<evidence type="ECO:0000256" key="8">
    <source>
        <dbReference type="SAM" id="MobiDB-lite"/>
    </source>
</evidence>
<name>A0ABR4QTA3_9CEST</name>
<sequence length="353" mass="39718">MKTTPISSSPMLDCPKSEYKTQGQPSAPFSRHYQGTDIKGSNSSGRISDDVSTCSDGSDLSTKEKAVATRLNNIIQEMETRLYASGEDEDLYTRNPVLANKQNVRKDLSQPTQIKITETIAIDGLTKLPPVIFLMKSKKGLFVVLEGLDRVGKSTQARMLAEALSGIYGAETYLLGFPDRSTPIGRWLSDYLSGKVDINPHAVHLLFTANRWERASDIQTALEEGRCVVLDRYSYSGIVYTASKAHSDPPTWEWCLRSEEDLPQPDLVVCLVPSSVDDLADRGAYGKERFENAQFQTRVLANYHRLAKDFEEKSRRGEVAPLWRWIDVENWDVHEVHKLVLEVVLKYTEQVVT</sequence>
<evidence type="ECO:0000256" key="4">
    <source>
        <dbReference type="ARBA" id="ARBA00022727"/>
    </source>
</evidence>
<keyword evidence="7" id="KW-0067">ATP-binding</keyword>
<feature type="compositionally biased region" description="Polar residues" evidence="8">
    <location>
        <begin position="1"/>
        <end position="10"/>
    </location>
</feature>
<evidence type="ECO:0000256" key="7">
    <source>
        <dbReference type="ARBA" id="ARBA00022840"/>
    </source>
</evidence>
<keyword evidence="5" id="KW-0547">Nucleotide-binding</keyword>
<keyword evidence="6 10" id="KW-0418">Kinase</keyword>
<evidence type="ECO:0000313" key="11">
    <source>
        <dbReference type="Proteomes" id="UP001651158"/>
    </source>
</evidence>
<dbReference type="EMBL" id="JAKROA010000001">
    <property type="protein sequence ID" value="KAL5112934.1"/>
    <property type="molecule type" value="Genomic_DNA"/>
</dbReference>
<feature type="domain" description="Thymidylate kinase-like" evidence="9">
    <location>
        <begin position="145"/>
        <end position="312"/>
    </location>
</feature>
<dbReference type="SUPFAM" id="SSF52540">
    <property type="entry name" value="P-loop containing nucleoside triphosphate hydrolases"/>
    <property type="match status" value="1"/>
</dbReference>
<dbReference type="InterPro" id="IPR039430">
    <property type="entry name" value="Thymidylate_kin-like_dom"/>
</dbReference>
<evidence type="ECO:0000256" key="1">
    <source>
        <dbReference type="ARBA" id="ARBA00009776"/>
    </source>
</evidence>
<evidence type="ECO:0000256" key="2">
    <source>
        <dbReference type="ARBA" id="ARBA00012980"/>
    </source>
</evidence>
<dbReference type="GO" id="GO:0016301">
    <property type="term" value="F:kinase activity"/>
    <property type="evidence" value="ECO:0007669"/>
    <property type="project" value="UniProtKB-KW"/>
</dbReference>